<comment type="caution">
    <text evidence="13">The sequence shown here is derived from an EMBL/GenBank/DDBJ whole genome shotgun (WGS) entry which is preliminary data.</text>
</comment>
<dbReference type="InterPro" id="IPR058240">
    <property type="entry name" value="rSAM_sf"/>
</dbReference>
<dbReference type="SFLD" id="SFLDS00029">
    <property type="entry name" value="Radical_SAM"/>
    <property type="match status" value="1"/>
</dbReference>
<dbReference type="GO" id="GO:0046872">
    <property type="term" value="F:metal ion binding"/>
    <property type="evidence" value="ECO:0007669"/>
    <property type="project" value="UniProtKB-KW"/>
</dbReference>
<dbReference type="SUPFAM" id="SSF102114">
    <property type="entry name" value="Radical SAM enzymes"/>
    <property type="match status" value="1"/>
</dbReference>
<evidence type="ECO:0000256" key="10">
    <source>
        <dbReference type="ARBA" id="ARBA00023235"/>
    </source>
</evidence>
<dbReference type="InterPro" id="IPR013785">
    <property type="entry name" value="Aldolase_TIM"/>
</dbReference>
<evidence type="ECO:0000256" key="3">
    <source>
        <dbReference type="ARBA" id="ARBA00008703"/>
    </source>
</evidence>
<keyword evidence="8" id="KW-0408">Iron</keyword>
<evidence type="ECO:0000256" key="4">
    <source>
        <dbReference type="ARBA" id="ARBA00022485"/>
    </source>
</evidence>
<evidence type="ECO:0000313" key="13">
    <source>
        <dbReference type="EMBL" id="MBS7824272.1"/>
    </source>
</evidence>
<evidence type="ECO:0000256" key="11">
    <source>
        <dbReference type="PIRSR" id="PIRSR004911-1"/>
    </source>
</evidence>
<dbReference type="PANTHER" id="PTHR30538">
    <property type="entry name" value="LYSINE 2,3-AMINOMUTASE-RELATED"/>
    <property type="match status" value="1"/>
</dbReference>
<dbReference type="GO" id="GO:0051539">
    <property type="term" value="F:4 iron, 4 sulfur cluster binding"/>
    <property type="evidence" value="ECO:0007669"/>
    <property type="project" value="UniProtKB-KW"/>
</dbReference>
<sequence length="317" mass="35922">MARYWTTLKDLQQANMIDNPADLSGVAEHFQIRISPAMQALMDGDATNPIHQQFIPSSKEGIILEDEVSDPIGDIPYTPVTGIVHRYQDRALLKVTQLCAVYCRFCFRKEMIGQYGESLSRDELEDAFAYIESHPELWEIILTGGDPLILSVNRLTHILTRLARVPHLQNIRIHTRIPVVAPEMITDELLSLFSEIQAMGKTLTIVIHANHADELTDTVAATMKRLQQNGIMLISQSVMLRGINDDFETLAALMRRFIAVHIKPYYLHQLDFARGTSHFRVPEEKAVALIRELRLKLSGICVPVLIQEIPHGKKPLF</sequence>
<evidence type="ECO:0000256" key="8">
    <source>
        <dbReference type="ARBA" id="ARBA00023004"/>
    </source>
</evidence>
<dbReference type="PROSITE" id="PS51918">
    <property type="entry name" value="RADICAL_SAM"/>
    <property type="match status" value="1"/>
</dbReference>
<dbReference type="CDD" id="cd01335">
    <property type="entry name" value="Radical_SAM"/>
    <property type="match status" value="1"/>
</dbReference>
<accession>A0AB35BYD6</accession>
<evidence type="ECO:0000256" key="9">
    <source>
        <dbReference type="ARBA" id="ARBA00023014"/>
    </source>
</evidence>
<proteinExistence type="inferred from homology"/>
<dbReference type="PANTHER" id="PTHR30538:SF1">
    <property type="entry name" value="L-LYSINE 2,3-AMINOMUTASE"/>
    <property type="match status" value="1"/>
</dbReference>
<evidence type="ECO:0000256" key="5">
    <source>
        <dbReference type="ARBA" id="ARBA00022691"/>
    </source>
</evidence>
<name>A0AB35BYD6_9GAMM</name>
<dbReference type="AlphaFoldDB" id="A0AB35BYD6"/>
<feature type="domain" description="Radical SAM core" evidence="12">
    <location>
        <begin position="85"/>
        <end position="303"/>
    </location>
</feature>
<feature type="binding site" evidence="11">
    <location>
        <position position="99"/>
    </location>
    <ligand>
        <name>[4Fe-4S] cluster</name>
        <dbReference type="ChEBI" id="CHEBI:49883"/>
        <note>4Fe-4S-S-AdoMet</note>
    </ligand>
</feature>
<dbReference type="GO" id="GO:0016853">
    <property type="term" value="F:isomerase activity"/>
    <property type="evidence" value="ECO:0007669"/>
    <property type="project" value="UniProtKB-KW"/>
</dbReference>
<dbReference type="Pfam" id="PF04055">
    <property type="entry name" value="Radical_SAM"/>
    <property type="match status" value="1"/>
</dbReference>
<reference evidence="13" key="1">
    <citation type="submission" date="2021-03" db="EMBL/GenBank/DDBJ databases">
        <title>Identification and antibiotic profiling of Wohlfahrtiimonas chitiniclastica, an underestimated human pathogen.</title>
        <authorList>
            <person name="Kopf A."/>
            <person name="Bunk B."/>
            <person name="Coldewey S."/>
            <person name="Gunzer F."/>
            <person name="Riedel T."/>
            <person name="Schroettner P."/>
        </authorList>
    </citation>
    <scope>NUCLEOTIDE SEQUENCE</scope>
    <source>
        <strain evidence="13">DSM 100917</strain>
    </source>
</reference>
<evidence type="ECO:0000256" key="6">
    <source>
        <dbReference type="ARBA" id="ARBA00022723"/>
    </source>
</evidence>
<comment type="cofactor">
    <cofactor evidence="1">
        <name>pyridoxal 5'-phosphate</name>
        <dbReference type="ChEBI" id="CHEBI:597326"/>
    </cofactor>
</comment>
<dbReference type="EMBL" id="JAGIBU010000002">
    <property type="protein sequence ID" value="MBS7824272.1"/>
    <property type="molecule type" value="Genomic_DNA"/>
</dbReference>
<keyword evidence="6 11" id="KW-0479">Metal-binding</keyword>
<comment type="similarity">
    <text evidence="3">Belongs to the radical SAM superfamily. KamA family.</text>
</comment>
<evidence type="ECO:0000256" key="1">
    <source>
        <dbReference type="ARBA" id="ARBA00001933"/>
    </source>
</evidence>
<evidence type="ECO:0000259" key="12">
    <source>
        <dbReference type="PROSITE" id="PS51918"/>
    </source>
</evidence>
<keyword evidence="5" id="KW-0949">S-adenosyl-L-methionine</keyword>
<dbReference type="InterPro" id="IPR003739">
    <property type="entry name" value="Lys_aminomutase/Glu_NH3_mut"/>
</dbReference>
<dbReference type="RefSeq" id="WP_063503205.1">
    <property type="nucleotide sequence ID" value="NZ_JAGIBT010000002.1"/>
</dbReference>
<gene>
    <name evidence="13" type="ORF">J7561_03525</name>
</gene>
<evidence type="ECO:0000313" key="14">
    <source>
        <dbReference type="Proteomes" id="UP000680020"/>
    </source>
</evidence>
<comment type="cofactor">
    <cofactor evidence="2">
        <name>[4Fe-4S] cluster</name>
        <dbReference type="ChEBI" id="CHEBI:49883"/>
    </cofactor>
</comment>
<evidence type="ECO:0000256" key="2">
    <source>
        <dbReference type="ARBA" id="ARBA00001966"/>
    </source>
</evidence>
<evidence type="ECO:0000256" key="7">
    <source>
        <dbReference type="ARBA" id="ARBA00022898"/>
    </source>
</evidence>
<protein>
    <submittedName>
        <fullName evidence="13">KamA family radical SAM protein</fullName>
    </submittedName>
</protein>
<dbReference type="Gene3D" id="3.20.20.70">
    <property type="entry name" value="Aldolase class I"/>
    <property type="match status" value="1"/>
</dbReference>
<dbReference type="NCBIfam" id="TIGR00238">
    <property type="entry name" value="KamA family radical SAM protein"/>
    <property type="match status" value="1"/>
</dbReference>
<keyword evidence="4 11" id="KW-0004">4Fe-4S</keyword>
<dbReference type="PIRSF" id="PIRSF004911">
    <property type="entry name" value="DUF160"/>
    <property type="match status" value="1"/>
</dbReference>
<feature type="binding site" evidence="11">
    <location>
        <position position="106"/>
    </location>
    <ligand>
        <name>[4Fe-4S] cluster</name>
        <dbReference type="ChEBI" id="CHEBI:49883"/>
        <note>4Fe-4S-S-AdoMet</note>
    </ligand>
</feature>
<organism evidence="13 14">
    <name type="scientific">Wohlfahrtiimonas chitiniclastica</name>
    <dbReference type="NCBI Taxonomy" id="400946"/>
    <lineage>
        <taxon>Bacteria</taxon>
        <taxon>Pseudomonadati</taxon>
        <taxon>Pseudomonadota</taxon>
        <taxon>Gammaproteobacteria</taxon>
        <taxon>Cardiobacteriales</taxon>
        <taxon>Ignatzschineriaceae</taxon>
        <taxon>Wohlfahrtiimonas</taxon>
    </lineage>
</organism>
<dbReference type="Proteomes" id="UP000680020">
    <property type="component" value="Unassembled WGS sequence"/>
</dbReference>
<keyword evidence="9 11" id="KW-0411">Iron-sulfur</keyword>
<keyword evidence="10" id="KW-0413">Isomerase</keyword>
<keyword evidence="7" id="KW-0663">Pyridoxal phosphate</keyword>
<dbReference type="InterPro" id="IPR007197">
    <property type="entry name" value="rSAM"/>
</dbReference>
<feature type="binding site" evidence="11">
    <location>
        <position position="103"/>
    </location>
    <ligand>
        <name>[4Fe-4S] cluster</name>
        <dbReference type="ChEBI" id="CHEBI:49883"/>
        <note>4Fe-4S-S-AdoMet</note>
    </ligand>
</feature>